<accession>A0A2K8ZB75</accession>
<evidence type="ECO:0000256" key="2">
    <source>
        <dbReference type="ARBA" id="ARBA00022692"/>
    </source>
</evidence>
<organism evidence="7 8">
    <name type="scientific">Spirosoma pollinicola</name>
    <dbReference type="NCBI Taxonomy" id="2057025"/>
    <lineage>
        <taxon>Bacteria</taxon>
        <taxon>Pseudomonadati</taxon>
        <taxon>Bacteroidota</taxon>
        <taxon>Cytophagia</taxon>
        <taxon>Cytophagales</taxon>
        <taxon>Cytophagaceae</taxon>
        <taxon>Spirosoma</taxon>
    </lineage>
</organism>
<dbReference type="InterPro" id="IPR000184">
    <property type="entry name" value="Bac_surfAg_D15"/>
</dbReference>
<sequence length="882" mass="100270">MTNVRRSHSLLRYSLYIIHCTLVISLSGCLSSKQLRENGYILTAQTVKGNRAISDDNLLSLIPQKPNRRLLGLPITTQLWFYQLGLRRYDREAALREFQAKTNEFEQQSQLVANQPKELKKLNSRYGRQLKHLRQKAEEGNWVMRNLGEPPSYFSEKDAQANVAKMQKYLSDKGFFNAKTAYELDTLRRSQIRVNYLVAENEGFYLRNILYEIADPRVDSIVRKSFDKSKLQVGDRFDFDNMSGERLRIETILRDQGYYTFSRQYIRATDVDTIRRGNDRRFRDGLEPGDSSRRNVDVKLQIVNPPGQSAHPIYHVGDVEMQITAAEETAAVDPLTVNPSATARPTFDTLSRNGVTYLLGGRDISVRLLDSKILLRPNQLYSQSDYRDTQRQLFLLNQFKFVNLNFVDTTNRRLRTLITATPLDKYETTAEGGVTGLLYQGKPFPGGFGSLIFRVRNLFGGLETFETTLRYGLEAQTGFVSDPNNPKNAVYTSQELGVSSSLTFPQLLFPGRFRFRFNRFAPRTQISLSYNNTFRPDFRRSLLRATMSYNWQTTPTKQFSFLIADINLINTGDGAESVISQAFKQQLNSLKAQGSTVYLSFRRSLSSSFSFAYTYNTNVPGQNRRANFLRTVVESGGTTLNFVSDKTVSRWSDTIGGTGLQFYKFLRGNFDYRHYIPIRSRTTLAFRINTGVAYGYGPDGGPVPYEKFFFAGGSNSIRAWLPRRLGPGSAFPYQTDPATPAFTSTKQFIYLFEQPGNVLLEGSAELRGRLFHLGADINGAIFVDAGNVWTLTDNISRPGSIFRFNSFIPQIAVGTGVGLRIDFSFFVIRFDGGIKVWDPARLYPDKDNVIQDERFILPQFSLKQLTKGPNPLVINFGIGYPF</sequence>
<evidence type="ECO:0000256" key="4">
    <source>
        <dbReference type="ARBA" id="ARBA00023136"/>
    </source>
</evidence>
<dbReference type="Pfam" id="PF01103">
    <property type="entry name" value="Omp85"/>
    <property type="match status" value="1"/>
</dbReference>
<proteinExistence type="predicted"/>
<keyword evidence="3" id="KW-0732">Signal</keyword>
<protein>
    <submittedName>
        <fullName evidence="7">Outer membrane protein assembly factor</fullName>
    </submittedName>
</protein>
<dbReference type="InterPro" id="IPR039910">
    <property type="entry name" value="D15-like"/>
</dbReference>
<evidence type="ECO:0000313" key="8">
    <source>
        <dbReference type="Proteomes" id="UP000232883"/>
    </source>
</evidence>
<evidence type="ECO:0000313" key="7">
    <source>
        <dbReference type="EMBL" id="AUD07128.1"/>
    </source>
</evidence>
<evidence type="ECO:0000256" key="3">
    <source>
        <dbReference type="ARBA" id="ARBA00022729"/>
    </source>
</evidence>
<dbReference type="KEGG" id="spir:CWM47_02095"/>
<dbReference type="PROSITE" id="PS51257">
    <property type="entry name" value="PROKAR_LIPOPROTEIN"/>
    <property type="match status" value="1"/>
</dbReference>
<evidence type="ECO:0000259" key="6">
    <source>
        <dbReference type="Pfam" id="PF01103"/>
    </source>
</evidence>
<reference evidence="7 8" key="1">
    <citation type="submission" date="2017-11" db="EMBL/GenBank/DDBJ databases">
        <title>Taxonomic description and genome sequences of Spirosoma HA7 sp. nov., isolated from pollen microhabitat of Corylus avellana.</title>
        <authorList>
            <person name="Ambika Manirajan B."/>
            <person name="Suarez C."/>
            <person name="Ratering S."/>
            <person name="Geissler-Plaum R."/>
            <person name="Cardinale M."/>
            <person name="Sylvia S."/>
        </authorList>
    </citation>
    <scope>NUCLEOTIDE SEQUENCE [LARGE SCALE GENOMIC DNA]</scope>
    <source>
        <strain evidence="7 8">HA7</strain>
    </source>
</reference>
<feature type="domain" description="Bacterial surface antigen (D15)" evidence="6">
    <location>
        <begin position="467"/>
        <end position="839"/>
    </location>
</feature>
<dbReference type="AlphaFoldDB" id="A0A2K8ZB75"/>
<dbReference type="OrthoDB" id="9814535at2"/>
<keyword evidence="4" id="KW-0472">Membrane</keyword>
<keyword evidence="2" id="KW-0812">Transmembrane</keyword>
<dbReference type="GO" id="GO:0019867">
    <property type="term" value="C:outer membrane"/>
    <property type="evidence" value="ECO:0007669"/>
    <property type="project" value="InterPro"/>
</dbReference>
<gene>
    <name evidence="7" type="ORF">CWM47_02095</name>
</gene>
<keyword evidence="5" id="KW-0998">Cell outer membrane</keyword>
<dbReference type="Gene3D" id="2.40.160.50">
    <property type="entry name" value="membrane protein fhac: a member of the omp85/tpsb transporter family"/>
    <property type="match status" value="1"/>
</dbReference>
<dbReference type="PANTHER" id="PTHR12815:SF47">
    <property type="entry name" value="TRANSLOCATION AND ASSEMBLY MODULE SUBUNIT TAMA"/>
    <property type="match status" value="1"/>
</dbReference>
<name>A0A2K8ZB75_9BACT</name>
<evidence type="ECO:0000256" key="5">
    <source>
        <dbReference type="ARBA" id="ARBA00023237"/>
    </source>
</evidence>
<comment type="subcellular location">
    <subcellularLocation>
        <location evidence="1">Membrane</location>
    </subcellularLocation>
</comment>
<dbReference type="PANTHER" id="PTHR12815">
    <property type="entry name" value="SORTING AND ASSEMBLY MACHINERY SAMM50 PROTEIN FAMILY MEMBER"/>
    <property type="match status" value="1"/>
</dbReference>
<dbReference type="Proteomes" id="UP000232883">
    <property type="component" value="Chromosome"/>
</dbReference>
<evidence type="ECO:0000256" key="1">
    <source>
        <dbReference type="ARBA" id="ARBA00004370"/>
    </source>
</evidence>
<dbReference type="RefSeq" id="WP_100993696.1">
    <property type="nucleotide sequence ID" value="NZ_CP025096.1"/>
</dbReference>
<dbReference type="EMBL" id="CP025096">
    <property type="protein sequence ID" value="AUD07128.1"/>
    <property type="molecule type" value="Genomic_DNA"/>
</dbReference>
<keyword evidence="8" id="KW-1185">Reference proteome</keyword>